<sequence length="138" mass="15260">MEGQGKTAKTYARRAQEICAVRAVVEATTATTRDREAVASRQSPSSVVFADRSAHRFPESDCLRSIRSSTGEPAGSRLTSWVEETHNWERIAERETERIAGEGGDEAVSARLLSCPLTTRDGIKRYIFLTPFVEDNIA</sequence>
<accession>K0TMQ2</accession>
<dbReference type="Proteomes" id="UP000266841">
    <property type="component" value="Unassembled WGS sequence"/>
</dbReference>
<dbReference type="AlphaFoldDB" id="K0TMQ2"/>
<keyword evidence="2" id="KW-1185">Reference proteome</keyword>
<reference evidence="1 2" key="1">
    <citation type="journal article" date="2012" name="Genome Biol.">
        <title>Genome and low-iron response of an oceanic diatom adapted to chronic iron limitation.</title>
        <authorList>
            <person name="Lommer M."/>
            <person name="Specht M."/>
            <person name="Roy A.S."/>
            <person name="Kraemer L."/>
            <person name="Andreson R."/>
            <person name="Gutowska M.A."/>
            <person name="Wolf J."/>
            <person name="Bergner S.V."/>
            <person name="Schilhabel M.B."/>
            <person name="Klostermeier U.C."/>
            <person name="Beiko R.G."/>
            <person name="Rosenstiel P."/>
            <person name="Hippler M."/>
            <person name="Laroche J."/>
        </authorList>
    </citation>
    <scope>NUCLEOTIDE SEQUENCE [LARGE SCALE GENOMIC DNA]</scope>
    <source>
        <strain evidence="1 2">CCMP1005</strain>
    </source>
</reference>
<dbReference type="EMBL" id="AGNL01005159">
    <property type="protein sequence ID" value="EJK72882.1"/>
    <property type="molecule type" value="Genomic_DNA"/>
</dbReference>
<name>K0TMQ2_THAOC</name>
<proteinExistence type="predicted"/>
<gene>
    <name evidence="1" type="ORF">THAOC_05541</name>
</gene>
<organism evidence="1 2">
    <name type="scientific">Thalassiosira oceanica</name>
    <name type="common">Marine diatom</name>
    <dbReference type="NCBI Taxonomy" id="159749"/>
    <lineage>
        <taxon>Eukaryota</taxon>
        <taxon>Sar</taxon>
        <taxon>Stramenopiles</taxon>
        <taxon>Ochrophyta</taxon>
        <taxon>Bacillariophyta</taxon>
        <taxon>Coscinodiscophyceae</taxon>
        <taxon>Thalassiosirophycidae</taxon>
        <taxon>Thalassiosirales</taxon>
        <taxon>Thalassiosiraceae</taxon>
        <taxon>Thalassiosira</taxon>
    </lineage>
</organism>
<evidence type="ECO:0000313" key="2">
    <source>
        <dbReference type="Proteomes" id="UP000266841"/>
    </source>
</evidence>
<comment type="caution">
    <text evidence="1">The sequence shown here is derived from an EMBL/GenBank/DDBJ whole genome shotgun (WGS) entry which is preliminary data.</text>
</comment>
<evidence type="ECO:0000313" key="1">
    <source>
        <dbReference type="EMBL" id="EJK72882.1"/>
    </source>
</evidence>
<protein>
    <submittedName>
        <fullName evidence="1">Uncharacterized protein</fullName>
    </submittedName>
</protein>